<feature type="domain" description="YvbJ-like NTF2-like" evidence="6">
    <location>
        <begin position="339"/>
        <end position="461"/>
    </location>
</feature>
<dbReference type="Pfam" id="PF22813">
    <property type="entry name" value="TcaA_2nd"/>
    <property type="match status" value="1"/>
</dbReference>
<feature type="domain" description="Zinc-ribbon" evidence="3">
    <location>
        <begin position="4"/>
        <end position="25"/>
    </location>
</feature>
<evidence type="ECO:0000259" key="5">
    <source>
        <dbReference type="Pfam" id="PF22820"/>
    </source>
</evidence>
<dbReference type="Pfam" id="PF25155">
    <property type="entry name" value="NTF2_YvbJ"/>
    <property type="match status" value="1"/>
</dbReference>
<evidence type="ECO:0000259" key="6">
    <source>
        <dbReference type="Pfam" id="PF25155"/>
    </source>
</evidence>
<dbReference type="InterPro" id="IPR026870">
    <property type="entry name" value="Zinc_ribbon_dom"/>
</dbReference>
<gene>
    <name evidence="7" type="ORF">GW534_10550</name>
</gene>
<dbReference type="PANTHER" id="PTHR40038">
    <property type="entry name" value="MEMBRANE-ASSOCIATED PROTEIN TCAA"/>
    <property type="match status" value="1"/>
</dbReference>
<accession>A0ABX0A3Y9</accession>
<feature type="transmembrane region" description="Helical" evidence="2">
    <location>
        <begin position="57"/>
        <end position="76"/>
    </location>
</feature>
<evidence type="ECO:0000256" key="2">
    <source>
        <dbReference type="SAM" id="Phobius"/>
    </source>
</evidence>
<dbReference type="InterPro" id="IPR054529">
    <property type="entry name" value="TcaA_2nd"/>
</dbReference>
<sequence length="489" mass="55109">MRDCQKCGSSLEENATYCINCGTPLNKEKQYKSGNQDVVQSPEPQAPQKQPTRKNKILLVSGLITIILLIGIHFLFQNLFSTNRMIENFEQALIDGNVKTVASLLSYEDGDLEISETAVAGFVKFYQENPEAIDSTVSDLKKQLETLKHNSEQHHTTIDGMVYLKKEGSILFHDQYKLVVPSVHLEISTNYQGTVLFVNEVEVGKAKFDNSSREYGPFVPGIHTIKGTLKTDYVDLSAEREVLIDGKSKKVEVDLHLNGDEVTFDLGDYEGVATLFINGIEIDKNLVEDPTFGPVKIDGSVSFSIGAELPWGTVKTEEAPIDSQNINVEFLNEDVKNNMMKTIHTFNSERIMVRTSADGSKITTATEQLKNELISQAEQDRESNYVYTAKHFSTTFDLDSFNLEYKPVKDVWYAYASAKPVFLRDYYKKGQAANGLARVEEGYDYVLIYDEVQGKWLVDEESESENFNDKNAQILTVEEPIQLTSEWAK</sequence>
<proteinExistence type="predicted"/>
<keyword evidence="8" id="KW-1185">Reference proteome</keyword>
<keyword evidence="2" id="KW-1133">Transmembrane helix</keyword>
<name>A0ABX0A3Y9_9BACI</name>
<dbReference type="Proteomes" id="UP000743899">
    <property type="component" value="Unassembled WGS sequence"/>
</dbReference>
<dbReference type="Pfam" id="PF13240">
    <property type="entry name" value="Zn_Ribbon_1"/>
    <property type="match status" value="1"/>
</dbReference>
<feature type="region of interest" description="Disordered" evidence="1">
    <location>
        <begin position="32"/>
        <end position="52"/>
    </location>
</feature>
<reference evidence="7 8" key="1">
    <citation type="submission" date="2020-01" db="EMBL/GenBank/DDBJ databases">
        <title>A novel Bacillus sp. from Pasinler.</title>
        <authorList>
            <person name="Adiguzel A."/>
            <person name="Ay H."/>
            <person name="Baltaci M.O."/>
        </authorList>
    </citation>
    <scope>NUCLEOTIDE SEQUENCE [LARGE SCALE GENOMIC DNA]</scope>
    <source>
        <strain evidence="7 8">P1</strain>
    </source>
</reference>
<protein>
    <submittedName>
        <fullName evidence="7">Zinc-ribbon domain-containing protein</fullName>
    </submittedName>
</protein>
<feature type="domain" description="TcaA 4th" evidence="5">
    <location>
        <begin position="259"/>
        <end position="330"/>
    </location>
</feature>
<evidence type="ECO:0000259" key="4">
    <source>
        <dbReference type="Pfam" id="PF22813"/>
    </source>
</evidence>
<keyword evidence="2" id="KW-0472">Membrane</keyword>
<evidence type="ECO:0000259" key="3">
    <source>
        <dbReference type="Pfam" id="PF13240"/>
    </source>
</evidence>
<dbReference type="Pfam" id="PF22820">
    <property type="entry name" value="TcaA_3rd_4th"/>
    <property type="match status" value="1"/>
</dbReference>
<evidence type="ECO:0000256" key="1">
    <source>
        <dbReference type="SAM" id="MobiDB-lite"/>
    </source>
</evidence>
<dbReference type="RefSeq" id="WP_161920986.1">
    <property type="nucleotide sequence ID" value="NZ_JAACYS010000048.1"/>
</dbReference>
<dbReference type="EMBL" id="JAACYS010000048">
    <property type="protein sequence ID" value="NCU18155.1"/>
    <property type="molecule type" value="Genomic_DNA"/>
</dbReference>
<evidence type="ECO:0000313" key="8">
    <source>
        <dbReference type="Proteomes" id="UP000743899"/>
    </source>
</evidence>
<comment type="caution">
    <text evidence="7">The sequence shown here is derived from an EMBL/GenBank/DDBJ whole genome shotgun (WGS) entry which is preliminary data.</text>
</comment>
<feature type="compositionally biased region" description="Polar residues" evidence="1">
    <location>
        <begin position="32"/>
        <end position="50"/>
    </location>
</feature>
<dbReference type="InterPro" id="IPR056902">
    <property type="entry name" value="NTF2_YvbJ"/>
</dbReference>
<dbReference type="PANTHER" id="PTHR40038:SF1">
    <property type="entry name" value="MEMBRANE-ASSOCIATED PROTEIN TCAA"/>
    <property type="match status" value="1"/>
</dbReference>
<evidence type="ECO:0000313" key="7">
    <source>
        <dbReference type="EMBL" id="NCU18155.1"/>
    </source>
</evidence>
<dbReference type="InterPro" id="IPR054530">
    <property type="entry name" value="TcaA_4th"/>
</dbReference>
<keyword evidence="2" id="KW-0812">Transmembrane</keyword>
<organism evidence="7 8">
    <name type="scientific">Pallidibacillus pasinlerensis</name>
    <dbReference type="NCBI Taxonomy" id="2703818"/>
    <lineage>
        <taxon>Bacteria</taxon>
        <taxon>Bacillati</taxon>
        <taxon>Bacillota</taxon>
        <taxon>Bacilli</taxon>
        <taxon>Bacillales</taxon>
        <taxon>Bacillaceae</taxon>
        <taxon>Pallidibacillus</taxon>
    </lineage>
</organism>
<feature type="domain" description="TcaA second" evidence="4">
    <location>
        <begin position="83"/>
        <end position="180"/>
    </location>
</feature>